<dbReference type="Gene3D" id="3.20.20.105">
    <property type="entry name" value="Queuine tRNA-ribosyltransferase-like"/>
    <property type="match status" value="1"/>
</dbReference>
<dbReference type="PANTHER" id="PTHR46064">
    <property type="entry name" value="QUEUINE TRNA-RIBOSYLTRANSFERASE ACCESSORY SUBUNIT 2"/>
    <property type="match status" value="1"/>
</dbReference>
<gene>
    <name evidence="2" type="ORF">GGX14DRAFT_630648</name>
</gene>
<evidence type="ECO:0000259" key="1">
    <source>
        <dbReference type="Pfam" id="PF01702"/>
    </source>
</evidence>
<dbReference type="AlphaFoldDB" id="A0AAD6VGV8"/>
<reference evidence="2" key="1">
    <citation type="submission" date="2023-03" db="EMBL/GenBank/DDBJ databases">
        <title>Massive genome expansion in bonnet fungi (Mycena s.s.) driven by repeated elements and novel gene families across ecological guilds.</title>
        <authorList>
            <consortium name="Lawrence Berkeley National Laboratory"/>
            <person name="Harder C.B."/>
            <person name="Miyauchi S."/>
            <person name="Viragh M."/>
            <person name="Kuo A."/>
            <person name="Thoen E."/>
            <person name="Andreopoulos B."/>
            <person name="Lu D."/>
            <person name="Skrede I."/>
            <person name="Drula E."/>
            <person name="Henrissat B."/>
            <person name="Morin E."/>
            <person name="Kohler A."/>
            <person name="Barry K."/>
            <person name="LaButti K."/>
            <person name="Morin E."/>
            <person name="Salamov A."/>
            <person name="Lipzen A."/>
            <person name="Mereny Z."/>
            <person name="Hegedus B."/>
            <person name="Baldrian P."/>
            <person name="Stursova M."/>
            <person name="Weitz H."/>
            <person name="Taylor A."/>
            <person name="Grigoriev I.V."/>
            <person name="Nagy L.G."/>
            <person name="Martin F."/>
            <person name="Kauserud H."/>
        </authorList>
    </citation>
    <scope>NUCLEOTIDE SEQUENCE</scope>
    <source>
        <strain evidence="2">9144</strain>
    </source>
</reference>
<dbReference type="Proteomes" id="UP001219525">
    <property type="component" value="Unassembled WGS sequence"/>
</dbReference>
<comment type="caution">
    <text evidence="2">The sequence shown here is derived from an EMBL/GenBank/DDBJ whole genome shotgun (WGS) entry which is preliminary data.</text>
</comment>
<evidence type="ECO:0000313" key="3">
    <source>
        <dbReference type="Proteomes" id="UP001219525"/>
    </source>
</evidence>
<sequence length="477" mass="51952">MSLSFSATSTSCFGARTGSLTLGRPSATLVLSTPGLIVATSRGVVPHLSRDQYKRTPAIRCLHVPFESFLEQSPPLPTLQPGSHPLHTFIGFDPRKHILALALRDPADSRETPANGTDHVSAATERGIKKVTTEQWRTYVRACTPDIVVALTDIPWTPPPFSQKRLTKSIERSAAWLAHLLAPGPQPLNVLVHMAGGISAPARRAFANSLMETLHGQEAGNVLPYRCLDDGVAGYIFDLIPLYCAINASTDATSSDPPEIAGLLKASLVSTSPAKLRVVNSATSPHEILRLIRDVGVDMFDSKWAQEAAHFGVAFDFIFPVQKSGSRRDIGHNLYRAQYAHDFSRFADSAPACLCASCAPVAPPSVIAHSEFDAHSPATSPPAPYTRAYVHHLLQTHEMSAHALLVMHNLTVLDAFFAGVRGVLQRGENFEEQVDTFAEEYDEGSAIIEEARMVWKNVEMARGKGRLARERMGQKEI</sequence>
<dbReference type="InterPro" id="IPR002616">
    <property type="entry name" value="tRNA_ribo_trans-like"/>
</dbReference>
<keyword evidence="3" id="KW-1185">Reference proteome</keyword>
<dbReference type="EMBL" id="JARJCW010000030">
    <property type="protein sequence ID" value="KAJ7209542.1"/>
    <property type="molecule type" value="Genomic_DNA"/>
</dbReference>
<organism evidence="2 3">
    <name type="scientific">Mycena pura</name>
    <dbReference type="NCBI Taxonomy" id="153505"/>
    <lineage>
        <taxon>Eukaryota</taxon>
        <taxon>Fungi</taxon>
        <taxon>Dikarya</taxon>
        <taxon>Basidiomycota</taxon>
        <taxon>Agaricomycotina</taxon>
        <taxon>Agaricomycetes</taxon>
        <taxon>Agaricomycetidae</taxon>
        <taxon>Agaricales</taxon>
        <taxon>Marasmiineae</taxon>
        <taxon>Mycenaceae</taxon>
        <taxon>Mycena</taxon>
    </lineage>
</organism>
<dbReference type="InterPro" id="IPR050852">
    <property type="entry name" value="Queuine_tRNA-ribosyltrfase"/>
</dbReference>
<accession>A0AAD6VGV8</accession>
<dbReference type="InterPro" id="IPR036511">
    <property type="entry name" value="TGT-like_sf"/>
</dbReference>
<dbReference type="SUPFAM" id="SSF51713">
    <property type="entry name" value="tRNA-guanine transglycosylase"/>
    <property type="match status" value="1"/>
</dbReference>
<feature type="domain" description="tRNA-guanine(15) transglycosylase-like" evidence="1">
    <location>
        <begin position="14"/>
        <end position="442"/>
    </location>
</feature>
<proteinExistence type="predicted"/>
<dbReference type="GO" id="GO:0006400">
    <property type="term" value="P:tRNA modification"/>
    <property type="evidence" value="ECO:0007669"/>
    <property type="project" value="InterPro"/>
</dbReference>
<evidence type="ECO:0000313" key="2">
    <source>
        <dbReference type="EMBL" id="KAJ7209542.1"/>
    </source>
</evidence>
<dbReference type="PANTHER" id="PTHR46064:SF1">
    <property type="entry name" value="QUEUINE TRNA-RIBOSYLTRANSFERASE ACCESSORY SUBUNIT 2"/>
    <property type="match status" value="1"/>
</dbReference>
<name>A0AAD6VGV8_9AGAR</name>
<protein>
    <submittedName>
        <fullName evidence="2">tRNA-guanine(15) transglycosylase-like protein</fullName>
    </submittedName>
</protein>
<dbReference type="Pfam" id="PF01702">
    <property type="entry name" value="TGT"/>
    <property type="match status" value="1"/>
</dbReference>